<evidence type="ECO:0000256" key="5">
    <source>
        <dbReference type="ARBA" id="ARBA00023040"/>
    </source>
</evidence>
<comment type="caution">
    <text evidence="12">The sequence shown here is derived from an EMBL/GenBank/DDBJ whole genome shotgun (WGS) entry which is preliminary data.</text>
</comment>
<feature type="transmembrane region" description="Helical" evidence="9">
    <location>
        <begin position="101"/>
        <end position="120"/>
    </location>
</feature>
<dbReference type="SUPFAM" id="SSF81321">
    <property type="entry name" value="Family A G protein-coupled receptor-like"/>
    <property type="match status" value="1"/>
</dbReference>
<keyword evidence="6 9" id="KW-0472">Membrane</keyword>
<evidence type="ECO:0000256" key="8">
    <source>
        <dbReference type="ARBA" id="ARBA00023224"/>
    </source>
</evidence>
<evidence type="ECO:0000256" key="1">
    <source>
        <dbReference type="ARBA" id="ARBA00004651"/>
    </source>
</evidence>
<dbReference type="PROSITE" id="PS50262">
    <property type="entry name" value="G_PROTEIN_RECEP_F1_2"/>
    <property type="match status" value="1"/>
</dbReference>
<evidence type="ECO:0000313" key="12">
    <source>
        <dbReference type="EMBL" id="CAF0912749.1"/>
    </source>
</evidence>
<dbReference type="AlphaFoldDB" id="A0A814AIS5"/>
<feature type="transmembrane region" description="Helical" evidence="9">
    <location>
        <begin position="140"/>
        <end position="161"/>
    </location>
</feature>
<evidence type="ECO:0000259" key="11">
    <source>
        <dbReference type="PROSITE" id="PS50262"/>
    </source>
</evidence>
<dbReference type="OrthoDB" id="10011743at2759"/>
<keyword evidence="5" id="KW-0297">G-protein coupled receptor</keyword>
<organism evidence="12 13">
    <name type="scientific">Adineta steineri</name>
    <dbReference type="NCBI Taxonomy" id="433720"/>
    <lineage>
        <taxon>Eukaryota</taxon>
        <taxon>Metazoa</taxon>
        <taxon>Spiralia</taxon>
        <taxon>Gnathifera</taxon>
        <taxon>Rotifera</taxon>
        <taxon>Eurotatoria</taxon>
        <taxon>Bdelloidea</taxon>
        <taxon>Adinetida</taxon>
        <taxon>Adinetidae</taxon>
        <taxon>Adineta</taxon>
    </lineage>
</organism>
<dbReference type="PANTHER" id="PTHR24228:SF59">
    <property type="entry name" value="NEUROPEPTIDE RECEPTOR 15"/>
    <property type="match status" value="1"/>
</dbReference>
<feature type="transmembrane region" description="Helical" evidence="9">
    <location>
        <begin position="267"/>
        <end position="288"/>
    </location>
</feature>
<comment type="subcellular location">
    <subcellularLocation>
        <location evidence="1">Cell membrane</location>
        <topology evidence="1">Multi-pass membrane protein</topology>
    </subcellularLocation>
</comment>
<keyword evidence="3 9" id="KW-0812">Transmembrane</keyword>
<dbReference type="Gene3D" id="1.20.1070.10">
    <property type="entry name" value="Rhodopsin 7-helix transmembrane proteins"/>
    <property type="match status" value="1"/>
</dbReference>
<dbReference type="GO" id="GO:0005886">
    <property type="term" value="C:plasma membrane"/>
    <property type="evidence" value="ECO:0007669"/>
    <property type="project" value="UniProtKB-SubCell"/>
</dbReference>
<evidence type="ECO:0000313" key="13">
    <source>
        <dbReference type="Proteomes" id="UP000663891"/>
    </source>
</evidence>
<evidence type="ECO:0000256" key="10">
    <source>
        <dbReference type="SAM" id="SignalP"/>
    </source>
</evidence>
<feature type="transmembrane region" description="Helical" evidence="9">
    <location>
        <begin position="181"/>
        <end position="204"/>
    </location>
</feature>
<name>A0A814AIS5_9BILA</name>
<keyword evidence="4 9" id="KW-1133">Transmembrane helix</keyword>
<evidence type="ECO:0000256" key="2">
    <source>
        <dbReference type="ARBA" id="ARBA00022475"/>
    </source>
</evidence>
<keyword evidence="7" id="KW-0675">Receptor</keyword>
<keyword evidence="8" id="KW-0807">Transducer</keyword>
<evidence type="ECO:0000256" key="9">
    <source>
        <dbReference type="SAM" id="Phobius"/>
    </source>
</evidence>
<dbReference type="InterPro" id="IPR017452">
    <property type="entry name" value="GPCR_Rhodpsn_7TM"/>
</dbReference>
<feature type="chain" id="PRO_5032368267" description="G-protein coupled receptors family 1 profile domain-containing protein" evidence="10">
    <location>
        <begin position="21"/>
        <end position="324"/>
    </location>
</feature>
<evidence type="ECO:0000256" key="3">
    <source>
        <dbReference type="ARBA" id="ARBA00022692"/>
    </source>
</evidence>
<dbReference type="EMBL" id="CAJNON010000070">
    <property type="protein sequence ID" value="CAF0912749.1"/>
    <property type="molecule type" value="Genomic_DNA"/>
</dbReference>
<feature type="transmembrane region" description="Helical" evidence="9">
    <location>
        <begin position="234"/>
        <end position="255"/>
    </location>
</feature>
<protein>
    <recommendedName>
        <fullName evidence="11">G-protein coupled receptors family 1 profile domain-containing protein</fullName>
    </recommendedName>
</protein>
<feature type="signal peptide" evidence="10">
    <location>
        <begin position="1"/>
        <end position="20"/>
    </location>
</feature>
<dbReference type="PANTHER" id="PTHR24228">
    <property type="entry name" value="B2 BRADYKININ RECEPTOR/ANGIOTENSIN II RECEPTOR"/>
    <property type="match status" value="1"/>
</dbReference>
<evidence type="ECO:0000256" key="4">
    <source>
        <dbReference type="ARBA" id="ARBA00022989"/>
    </source>
</evidence>
<evidence type="ECO:0000256" key="7">
    <source>
        <dbReference type="ARBA" id="ARBA00023170"/>
    </source>
</evidence>
<gene>
    <name evidence="12" type="ORF">VCS650_LOCUS9935</name>
</gene>
<reference evidence="12" key="1">
    <citation type="submission" date="2021-02" db="EMBL/GenBank/DDBJ databases">
        <authorList>
            <person name="Nowell W R."/>
        </authorList>
    </citation>
    <scope>NUCLEOTIDE SEQUENCE</scope>
</reference>
<proteinExistence type="predicted"/>
<evidence type="ECO:0000256" key="6">
    <source>
        <dbReference type="ARBA" id="ARBA00023136"/>
    </source>
</evidence>
<dbReference type="Proteomes" id="UP000663891">
    <property type="component" value="Unassembled WGS sequence"/>
</dbReference>
<dbReference type="GO" id="GO:0004930">
    <property type="term" value="F:G protein-coupled receptor activity"/>
    <property type="evidence" value="ECO:0007669"/>
    <property type="project" value="UniProtKB-KW"/>
</dbReference>
<accession>A0A814AIS5</accession>
<feature type="domain" description="G-protein coupled receptors family 1 profile" evidence="11">
    <location>
        <begin position="116"/>
        <end position="292"/>
    </location>
</feature>
<sequence>MNILILWCLFYSILTKITTSSSSSPSSSNKISLYTIEGQVVFPSDENVLDNIRILVDEGLYIGIPLVDGTFMISDTYAHNLYGVFHENISFNNWWCYARSYLVAVGLAALYHSYLIQAYFRLSRVVFYKRKQLYSSRFMFRLILIQWLIDFLVLIPSLILQHYDYMPQYYYCQILYTNWRGIVNISIIVYYFPMTVIGSIYFYIVYYMKQNKSIAIQQNRQLGNQRDLTVLRRILILIGMLCMLSFPSVVLYFWYLITGCLIPWIYHFQWLTFTLSLAILPIATACLTPQLRELFILKFRQHLRIHPIMEIQQTDLTTTRQETL</sequence>
<keyword evidence="10" id="KW-0732">Signal</keyword>
<keyword evidence="2" id="KW-1003">Cell membrane</keyword>